<name>A0A7V9A8C1_9BACT</name>
<gene>
    <name evidence="4" type="ORF">HOV93_34760</name>
</gene>
<dbReference type="Proteomes" id="UP000551616">
    <property type="component" value="Unassembled WGS sequence"/>
</dbReference>
<evidence type="ECO:0000313" key="5">
    <source>
        <dbReference type="Proteomes" id="UP000551616"/>
    </source>
</evidence>
<dbReference type="EMBL" id="JABRWO010000009">
    <property type="protein sequence ID" value="MBA2116287.1"/>
    <property type="molecule type" value="Genomic_DNA"/>
</dbReference>
<dbReference type="AlphaFoldDB" id="A0A7V9A8C1"/>
<organism evidence="4 5">
    <name type="scientific">Bremerella alba</name>
    <dbReference type="NCBI Taxonomy" id="980252"/>
    <lineage>
        <taxon>Bacteria</taxon>
        <taxon>Pseudomonadati</taxon>
        <taxon>Planctomycetota</taxon>
        <taxon>Planctomycetia</taxon>
        <taxon>Pirellulales</taxon>
        <taxon>Pirellulaceae</taxon>
        <taxon>Bremerella</taxon>
    </lineage>
</organism>
<feature type="compositionally biased region" description="Pro residues" evidence="1">
    <location>
        <begin position="176"/>
        <end position="188"/>
    </location>
</feature>
<reference evidence="4 5" key="1">
    <citation type="submission" date="2020-05" db="EMBL/GenBank/DDBJ databases">
        <title>Bremerella alba sp. nov., a novel planctomycete isolated from the surface of the macroalga Fucus spiralis.</title>
        <authorList>
            <person name="Godinho O."/>
            <person name="Botelho R."/>
            <person name="Albuquerque L."/>
            <person name="Wiegand S."/>
            <person name="Da Costa M.S."/>
            <person name="Lobo-Da-Cunha A."/>
            <person name="Jogler C."/>
            <person name="Lage O.M."/>
        </authorList>
    </citation>
    <scope>NUCLEOTIDE SEQUENCE [LARGE SCALE GENOMIC DNA]</scope>
    <source>
        <strain evidence="4 5">FF15</strain>
    </source>
</reference>
<feature type="domain" description="PEGA" evidence="3">
    <location>
        <begin position="36"/>
        <end position="85"/>
    </location>
</feature>
<evidence type="ECO:0000259" key="3">
    <source>
        <dbReference type="Pfam" id="PF08308"/>
    </source>
</evidence>
<sequence>MGPFFTQKPTVFHHISVLALLATLLLTQGCVRRRFTVRTNPPGAVLYVDNQEIGVTPVDTGYTYYGTREIRLEKDGYEPVAKLHTFRTPWYQYPGLDFVSENVIPWEIRDQRELDFEMVPLRIVPREELRARAEQLRANAQAGFTTPIVPSQQQIVPSTVVPPSQQQRVPYWDPATLPPPAEQVPLPNPGMNSPGMNSLPSGGYELPPLPSSG</sequence>
<proteinExistence type="predicted"/>
<accession>A0A7V9A8C1</accession>
<dbReference type="RefSeq" id="WP_207397694.1">
    <property type="nucleotide sequence ID" value="NZ_JABRWO010000009.1"/>
</dbReference>
<evidence type="ECO:0000256" key="2">
    <source>
        <dbReference type="SAM" id="Phobius"/>
    </source>
</evidence>
<dbReference type="InterPro" id="IPR013229">
    <property type="entry name" value="PEGA"/>
</dbReference>
<evidence type="ECO:0000256" key="1">
    <source>
        <dbReference type="SAM" id="MobiDB-lite"/>
    </source>
</evidence>
<feature type="region of interest" description="Disordered" evidence="1">
    <location>
        <begin position="171"/>
        <end position="213"/>
    </location>
</feature>
<feature type="compositionally biased region" description="Polar residues" evidence="1">
    <location>
        <begin position="190"/>
        <end position="200"/>
    </location>
</feature>
<evidence type="ECO:0000313" key="4">
    <source>
        <dbReference type="EMBL" id="MBA2116287.1"/>
    </source>
</evidence>
<dbReference type="Pfam" id="PF08308">
    <property type="entry name" value="PEGA"/>
    <property type="match status" value="1"/>
</dbReference>
<keyword evidence="2" id="KW-0472">Membrane</keyword>
<protein>
    <recommendedName>
        <fullName evidence="3">PEGA domain-containing protein</fullName>
    </recommendedName>
</protein>
<comment type="caution">
    <text evidence="4">The sequence shown here is derived from an EMBL/GenBank/DDBJ whole genome shotgun (WGS) entry which is preliminary data.</text>
</comment>
<keyword evidence="2" id="KW-1133">Transmembrane helix</keyword>
<feature type="transmembrane region" description="Helical" evidence="2">
    <location>
        <begin position="12"/>
        <end position="31"/>
    </location>
</feature>
<keyword evidence="2" id="KW-0812">Transmembrane</keyword>
<keyword evidence="5" id="KW-1185">Reference proteome</keyword>